<sequence length="160" mass="18766">MKKLKIHYSLLFVFIFLINISTNAQQKDVNQIKSLTTKSWRLLEEKQYKKSRDTAELLLKVNSCSSSTYALLGTIYAKYAAEGNTEDDLINRSLIYCLVIDMYEKAKQVDPGYTQQADTWIEVYSSYLPDHQSTFINIQERDEVILEGWINRKTKFRYKP</sequence>
<organism evidence="2 3">
    <name type="scientific">Carboxylicivirga linearis</name>
    <dbReference type="NCBI Taxonomy" id="1628157"/>
    <lineage>
        <taxon>Bacteria</taxon>
        <taxon>Pseudomonadati</taxon>
        <taxon>Bacteroidota</taxon>
        <taxon>Bacteroidia</taxon>
        <taxon>Marinilabiliales</taxon>
        <taxon>Marinilabiliaceae</taxon>
        <taxon>Carboxylicivirga</taxon>
    </lineage>
</organism>
<accession>A0ABS5JTL6</accession>
<evidence type="ECO:0000313" key="2">
    <source>
        <dbReference type="EMBL" id="MBS2098168.1"/>
    </source>
</evidence>
<feature type="chain" id="PRO_5045324194" description="DUF4919 domain-containing protein" evidence="1">
    <location>
        <begin position="25"/>
        <end position="160"/>
    </location>
</feature>
<evidence type="ECO:0000313" key="3">
    <source>
        <dbReference type="Proteomes" id="UP000708576"/>
    </source>
</evidence>
<gene>
    <name evidence="2" type="ORF">KEM10_07730</name>
</gene>
<feature type="signal peptide" evidence="1">
    <location>
        <begin position="1"/>
        <end position="24"/>
    </location>
</feature>
<evidence type="ECO:0008006" key="4">
    <source>
        <dbReference type="Google" id="ProtNLM"/>
    </source>
</evidence>
<keyword evidence="1" id="KW-0732">Signal</keyword>
<keyword evidence="3" id="KW-1185">Reference proteome</keyword>
<proteinExistence type="predicted"/>
<dbReference type="Proteomes" id="UP000708576">
    <property type="component" value="Unassembled WGS sequence"/>
</dbReference>
<comment type="caution">
    <text evidence="2">The sequence shown here is derived from an EMBL/GenBank/DDBJ whole genome shotgun (WGS) entry which is preliminary data.</text>
</comment>
<dbReference type="EMBL" id="JAGUCO010000004">
    <property type="protein sequence ID" value="MBS2098168.1"/>
    <property type="molecule type" value="Genomic_DNA"/>
</dbReference>
<dbReference type="RefSeq" id="WP_212215414.1">
    <property type="nucleotide sequence ID" value="NZ_JAGUCO010000004.1"/>
</dbReference>
<protein>
    <recommendedName>
        <fullName evidence="4">DUF4919 domain-containing protein</fullName>
    </recommendedName>
</protein>
<reference evidence="2 3" key="1">
    <citation type="journal article" date="2015" name="Int. J. Syst. Evol. Microbiol.">
        <title>Carboxylicivirga linearis sp. nov., isolated from a sea cucumber culture pond.</title>
        <authorList>
            <person name="Wang F.Q."/>
            <person name="Zhou Y.X."/>
            <person name="Lin X.Z."/>
            <person name="Chen G.J."/>
            <person name="Du Z.J."/>
        </authorList>
    </citation>
    <scope>NUCLEOTIDE SEQUENCE [LARGE SCALE GENOMIC DNA]</scope>
    <source>
        <strain evidence="2 3">FB218</strain>
    </source>
</reference>
<evidence type="ECO:0000256" key="1">
    <source>
        <dbReference type="SAM" id="SignalP"/>
    </source>
</evidence>
<name>A0ABS5JTL6_9BACT</name>